<evidence type="ECO:0000313" key="4">
    <source>
        <dbReference type="Proteomes" id="UP001589585"/>
    </source>
</evidence>
<name>A0ABV5FAU7_9FLAO</name>
<evidence type="ECO:0000256" key="1">
    <source>
        <dbReference type="SAM" id="SignalP"/>
    </source>
</evidence>
<feature type="signal peptide" evidence="1">
    <location>
        <begin position="1"/>
        <end position="27"/>
    </location>
</feature>
<accession>A0ABV5FAU7</accession>
<dbReference type="InterPro" id="IPR001434">
    <property type="entry name" value="OmcB-like_DUF11"/>
</dbReference>
<dbReference type="Pfam" id="PF01345">
    <property type="entry name" value="DUF11"/>
    <property type="match status" value="1"/>
</dbReference>
<reference evidence="3 4" key="1">
    <citation type="submission" date="2024-09" db="EMBL/GenBank/DDBJ databases">
        <authorList>
            <person name="Sun Q."/>
            <person name="Mori K."/>
        </authorList>
    </citation>
    <scope>NUCLEOTIDE SEQUENCE [LARGE SCALE GENOMIC DNA]</scope>
    <source>
        <strain evidence="3 4">CECT 8622</strain>
    </source>
</reference>
<proteinExistence type="predicted"/>
<dbReference type="EMBL" id="JBHMFC010000022">
    <property type="protein sequence ID" value="MFB9056565.1"/>
    <property type="molecule type" value="Genomic_DNA"/>
</dbReference>
<dbReference type="RefSeq" id="WP_379860755.1">
    <property type="nucleotide sequence ID" value="NZ_JBHMFC010000022.1"/>
</dbReference>
<feature type="domain" description="DUF11" evidence="2">
    <location>
        <begin position="621"/>
        <end position="714"/>
    </location>
</feature>
<keyword evidence="1" id="KW-0732">Signal</keyword>
<evidence type="ECO:0000313" key="3">
    <source>
        <dbReference type="EMBL" id="MFB9056565.1"/>
    </source>
</evidence>
<comment type="caution">
    <text evidence="3">The sequence shown here is derived from an EMBL/GenBank/DDBJ whole genome shotgun (WGS) entry which is preliminary data.</text>
</comment>
<dbReference type="Proteomes" id="UP001589585">
    <property type="component" value="Unassembled WGS sequence"/>
</dbReference>
<sequence>MKNKIYRFKTYVLLLFLLATSFTYSQIALNTTPNTSTCNLNGDNVTVSVPSEALTGDNIALNITLPGSYDVSCVKTVSVSASANLVFQSSGAVPFTDMGGGTHQNAATPELKGNDGQNFNVFYKFPNYVTCNGTVGTFEVTVTLDCEGVITTCKTTVNVIARADNYWSITKQYVSGDLTCGTSNWIIRVNHNNPNGSGLGTYKLSGTITEVPSVPVISGAVHTVNYSASNNASYPKFVTLENCAPEGSVITNTANYNFTLGDGSCGTMEGTITADSDPLISPNSSLSFVKRVYDNNGYYSTHPYFNLPPGCSGKYAISISNNGNVPWTNISITDNLNIPGITITGISLPSGWTSAPTIPPYLNVPYTFTAPSSFVLEPGKNAYIWIEFQVDSGVTAGTAISNSASVIYQASGASSSGGSGNDPQASCPGITCPEIDTTIQNDSDTVSFNVSVPEARGSIKKCILNPPSAIDPPIYQIGDVVEFSVMIGNSGAADLTTTVTDALGMPNQNLQILPGSIAYEYYGDKNRGFANHCNPSLGAAVSPSFPVTANTTDLQNPFWNITSMPGVCDYNKSNFLIIKFKAKVLPQLHGTKTNGASIPSTTGSGTHTSTVNYSIDQVGILGVNKTADTEIVENGQSFNYNITVSNNGSVPLDHIVITDMLPECVSLNGQIQIKDATNNSIAYTTSGNMVITIDPAAQVFPGNDFTITIPVVKSGGGSCCNQSVSVTAEMTTSGVELNANYGSEEAPAACVTGTECCDIDGFEASIHENNGSFNVNIEGGSVPIQEVEISMIDYHVSYSNEDCKPSDLGVFGTLSTSTTALETLLLNSGDNNSHSLTWLPGSPSILDNAHVNLDVVAPLMLDIDCCDMVVSFCIKVRVKDANCNVCEKIICYTSDQPTAPEPCDIDVKPLETRQYCVGDTIDLNWGGTTPSGQVNVSLYDHTNGTIHSVLATGIANTGNFTYTIPASFPCDPPRTWSLIVEDAEKLCIGKSTPFIIECCKPQEVCDCGDWLTKSVSVIGYIKEIPRDPRLKITVPPVFGKKVDCGNKIKLKHAMNYAFTAPNYQCAPKDCDVNYKWEVIDPNGTILSGNGKTTNYTFNTYGTHKIVFTPICGGNDCKPCVIYVDIDRIGGVFGEYQYQLEKM</sequence>
<protein>
    <recommendedName>
        <fullName evidence="2">DUF11 domain-containing protein</fullName>
    </recommendedName>
</protein>
<gene>
    <name evidence="3" type="ORF">ACFFU9_07375</name>
</gene>
<keyword evidence="4" id="KW-1185">Reference proteome</keyword>
<dbReference type="InterPro" id="IPR047589">
    <property type="entry name" value="DUF11_rpt"/>
</dbReference>
<dbReference type="InterPro" id="IPR051172">
    <property type="entry name" value="Chlamydia_OmcB"/>
</dbReference>
<feature type="chain" id="PRO_5046987566" description="DUF11 domain-containing protein" evidence="1">
    <location>
        <begin position="28"/>
        <end position="1142"/>
    </location>
</feature>
<evidence type="ECO:0000259" key="2">
    <source>
        <dbReference type="Pfam" id="PF01345"/>
    </source>
</evidence>
<dbReference type="PANTHER" id="PTHR34819:SF3">
    <property type="entry name" value="CELL SURFACE PROTEIN"/>
    <property type="match status" value="1"/>
</dbReference>
<organism evidence="3 4">
    <name type="scientific">Mariniflexile ostreae</name>
    <dbReference type="NCBI Taxonomy" id="1520892"/>
    <lineage>
        <taxon>Bacteria</taxon>
        <taxon>Pseudomonadati</taxon>
        <taxon>Bacteroidota</taxon>
        <taxon>Flavobacteriia</taxon>
        <taxon>Flavobacteriales</taxon>
        <taxon>Flavobacteriaceae</taxon>
        <taxon>Mariniflexile</taxon>
    </lineage>
</organism>
<dbReference type="NCBIfam" id="TIGR01451">
    <property type="entry name" value="B_ant_repeat"/>
    <property type="match status" value="1"/>
</dbReference>
<dbReference type="PANTHER" id="PTHR34819">
    <property type="entry name" value="LARGE CYSTEINE-RICH PERIPLASMIC PROTEIN OMCB"/>
    <property type="match status" value="1"/>
</dbReference>